<dbReference type="Proteomes" id="UP000229559">
    <property type="component" value="Unassembled WGS sequence"/>
</dbReference>
<protein>
    <recommendedName>
        <fullName evidence="3">Dephospho-CoA kinase</fullName>
    </recommendedName>
</protein>
<evidence type="ECO:0000313" key="1">
    <source>
        <dbReference type="EMBL" id="PIU33229.1"/>
    </source>
</evidence>
<name>A0A2M6YQ00_9BACT</name>
<evidence type="ECO:0000313" key="2">
    <source>
        <dbReference type="Proteomes" id="UP000229559"/>
    </source>
</evidence>
<dbReference type="InterPro" id="IPR027417">
    <property type="entry name" value="P-loop_NTPase"/>
</dbReference>
<evidence type="ECO:0008006" key="3">
    <source>
        <dbReference type="Google" id="ProtNLM"/>
    </source>
</evidence>
<proteinExistence type="predicted"/>
<gene>
    <name evidence="1" type="ORF">COT04_01175</name>
</gene>
<dbReference type="Gene3D" id="3.40.50.300">
    <property type="entry name" value="P-loop containing nucleotide triphosphate hydrolases"/>
    <property type="match status" value="1"/>
</dbReference>
<dbReference type="EMBL" id="PEXA01000037">
    <property type="protein sequence ID" value="PIU33229.1"/>
    <property type="molecule type" value="Genomic_DNA"/>
</dbReference>
<organism evidence="1 2">
    <name type="scientific">Candidatus Shapirobacteria bacterium CG07_land_8_20_14_0_80_39_12</name>
    <dbReference type="NCBI Taxonomy" id="1974480"/>
    <lineage>
        <taxon>Bacteria</taxon>
        <taxon>Candidatus Shapironibacteriota</taxon>
    </lineage>
</organism>
<dbReference type="PANTHER" id="PTHR41930:SF1">
    <property type="entry name" value="DEPHOSPHO-COA KINASE"/>
    <property type="match status" value="1"/>
</dbReference>
<dbReference type="PANTHER" id="PTHR41930">
    <property type="entry name" value="UPF0200 PROTEIN MJ1399"/>
    <property type="match status" value="1"/>
</dbReference>
<dbReference type="SUPFAM" id="SSF52540">
    <property type="entry name" value="P-loop containing nucleoside triphosphate hydrolases"/>
    <property type="match status" value="1"/>
</dbReference>
<reference evidence="2" key="1">
    <citation type="submission" date="2017-09" db="EMBL/GenBank/DDBJ databases">
        <title>Depth-based differentiation of microbial function through sediment-hosted aquifers and enrichment of novel symbionts in the deep terrestrial subsurface.</title>
        <authorList>
            <person name="Probst A.J."/>
            <person name="Ladd B."/>
            <person name="Jarett J.K."/>
            <person name="Geller-Mcgrath D.E."/>
            <person name="Sieber C.M.K."/>
            <person name="Emerson J.B."/>
            <person name="Anantharaman K."/>
            <person name="Thomas B.C."/>
            <person name="Malmstrom R."/>
            <person name="Stieglmeier M."/>
            <person name="Klingl A."/>
            <person name="Woyke T."/>
            <person name="Ryan C.M."/>
            <person name="Banfield J.F."/>
        </authorList>
    </citation>
    <scope>NUCLEOTIDE SEQUENCE [LARGE SCALE GENOMIC DNA]</scope>
</reference>
<sequence>MSKKQRKIIIGLTGPMGAGHGMVAEYLKKKGFFYSSTSERVREECRRRGREITRDSLQDVADELRRRFGPEILAKRTWNIVKKYPLAIVDSIRGIAEVDFLKSKPNFYLIGITAPRKIRYQRVMSRHRESDPITWKGFLAADKKDFKSGQGKFGRNITACLKKADFLVVNNRTIKELEKKIERWLEKFK</sequence>
<dbReference type="AlphaFoldDB" id="A0A2M6YQ00"/>
<accession>A0A2M6YQ00</accession>
<comment type="caution">
    <text evidence="1">The sequence shown here is derived from an EMBL/GenBank/DDBJ whole genome shotgun (WGS) entry which is preliminary data.</text>
</comment>